<proteinExistence type="predicted"/>
<name>A0ABS2WPC9_9BACT</name>
<dbReference type="PANTHER" id="PTHR30087:SF0">
    <property type="entry name" value="INNER MEMBRANE PROTEIN"/>
    <property type="match status" value="1"/>
</dbReference>
<dbReference type="InterPro" id="IPR007553">
    <property type="entry name" value="2-thiour_desulf"/>
</dbReference>
<sequence>MNIAISSCLLGNEVRFDGGHKRDRFITDLLSNYASFVPFCPEELAFGTPRPSIRLVKHDEGLRIISNKTGEDLTCMLETQNQHELSRLKEVPLTGIIFKAKSPTCGFGSAKVYLPNGHGEGKTDGLFVLTCKAAFPHLPMEEEARLLDPWLRENFIMHLFAYDRFVKFCAQHPTMGGLVQFHTVNKFLLQSKNEALYRDLGNVVANHEKHPFPDVLEAYGALYKEAIACKSSVSKTRNVLEHMVGFFKKTLEKGEKELLHLMIEDYSQKIIPLIAPISAIVLLAKRYNIDYLLEQTFLAPYPKELALRSHVDAGK</sequence>
<evidence type="ECO:0000313" key="3">
    <source>
        <dbReference type="Proteomes" id="UP000703590"/>
    </source>
</evidence>
<protein>
    <submittedName>
        <fullName evidence="2">DUF523 and DUF1722 domain-containing protein</fullName>
    </submittedName>
</protein>
<dbReference type="InterPro" id="IPR013560">
    <property type="entry name" value="DUF1722"/>
</dbReference>
<comment type="caution">
    <text evidence="2">The sequence shown here is derived from an EMBL/GenBank/DDBJ whole genome shotgun (WGS) entry which is preliminary data.</text>
</comment>
<keyword evidence="3" id="KW-1185">Reference proteome</keyword>
<gene>
    <name evidence="2" type="ORF">JWV37_02070</name>
</gene>
<dbReference type="RefSeq" id="WP_205457995.1">
    <property type="nucleotide sequence ID" value="NZ_JAFHKK010000003.1"/>
</dbReference>
<dbReference type="Proteomes" id="UP000703590">
    <property type="component" value="Unassembled WGS sequence"/>
</dbReference>
<evidence type="ECO:0000259" key="1">
    <source>
        <dbReference type="Pfam" id="PF08349"/>
    </source>
</evidence>
<dbReference type="Pfam" id="PF08349">
    <property type="entry name" value="DUF1722"/>
    <property type="match status" value="1"/>
</dbReference>
<dbReference type="EMBL" id="JAFHKK010000003">
    <property type="protein sequence ID" value="MBN2963552.1"/>
    <property type="molecule type" value="Genomic_DNA"/>
</dbReference>
<feature type="domain" description="DUF1722" evidence="1">
    <location>
        <begin position="186"/>
        <end position="302"/>
    </location>
</feature>
<reference evidence="2 3" key="2">
    <citation type="submission" date="2021-02" db="EMBL/GenBank/DDBJ databases">
        <title>Sulfurospirillum tamanensis sp. nov.</title>
        <authorList>
            <person name="Frolova A."/>
            <person name="Merkel A."/>
            <person name="Slobodkin A."/>
        </authorList>
    </citation>
    <scope>NUCLEOTIDE SEQUENCE [LARGE SCALE GENOMIC DNA]</scope>
    <source>
        <strain evidence="2 3">T05b</strain>
    </source>
</reference>
<reference evidence="3" key="1">
    <citation type="submission" date="2021-02" db="EMBL/GenBank/DDBJ databases">
        <title>Sulfurospirillum tamanensis sp. nov.</title>
        <authorList>
            <person name="Merkel A.Y."/>
        </authorList>
    </citation>
    <scope>NUCLEOTIDE SEQUENCE [LARGE SCALE GENOMIC DNA]</scope>
    <source>
        <strain evidence="3">T05b</strain>
    </source>
</reference>
<dbReference type="PANTHER" id="PTHR30087">
    <property type="entry name" value="INNER MEMBRANE PROTEIN"/>
    <property type="match status" value="1"/>
</dbReference>
<organism evidence="2 3">
    <name type="scientific">Sulfurospirillum tamanense</name>
    <dbReference type="NCBI Taxonomy" id="2813362"/>
    <lineage>
        <taxon>Bacteria</taxon>
        <taxon>Pseudomonadati</taxon>
        <taxon>Campylobacterota</taxon>
        <taxon>Epsilonproteobacteria</taxon>
        <taxon>Campylobacterales</taxon>
        <taxon>Sulfurospirillaceae</taxon>
        <taxon>Sulfurospirillum</taxon>
    </lineage>
</organism>
<evidence type="ECO:0000313" key="2">
    <source>
        <dbReference type="EMBL" id="MBN2963552.1"/>
    </source>
</evidence>
<dbReference type="Pfam" id="PF04463">
    <property type="entry name" value="2-thiour_desulf"/>
    <property type="match status" value="1"/>
</dbReference>
<accession>A0ABS2WPC9</accession>
<reference evidence="2 3" key="3">
    <citation type="submission" date="2021-02" db="EMBL/GenBank/DDBJ databases">
        <authorList>
            <person name="Merkel A.Y."/>
        </authorList>
    </citation>
    <scope>NUCLEOTIDE SEQUENCE [LARGE SCALE GENOMIC DNA]</scope>
    <source>
        <strain evidence="2 3">T05b</strain>
    </source>
</reference>